<dbReference type="Proteomes" id="UP000054270">
    <property type="component" value="Unassembled WGS sequence"/>
</dbReference>
<name>A0A0D2NG58_HYPSF</name>
<proteinExistence type="predicted"/>
<evidence type="ECO:0000313" key="2">
    <source>
        <dbReference type="Proteomes" id="UP000054270"/>
    </source>
</evidence>
<dbReference type="EMBL" id="KN817595">
    <property type="protein sequence ID" value="KJA17969.1"/>
    <property type="molecule type" value="Genomic_DNA"/>
</dbReference>
<evidence type="ECO:0000313" key="1">
    <source>
        <dbReference type="EMBL" id="KJA17969.1"/>
    </source>
</evidence>
<protein>
    <submittedName>
        <fullName evidence="1">Uncharacterized protein</fullName>
    </submittedName>
</protein>
<reference evidence="2" key="1">
    <citation type="submission" date="2014-04" db="EMBL/GenBank/DDBJ databases">
        <title>Evolutionary Origins and Diversification of the Mycorrhizal Mutualists.</title>
        <authorList>
            <consortium name="DOE Joint Genome Institute"/>
            <consortium name="Mycorrhizal Genomics Consortium"/>
            <person name="Kohler A."/>
            <person name="Kuo A."/>
            <person name="Nagy L.G."/>
            <person name="Floudas D."/>
            <person name="Copeland A."/>
            <person name="Barry K.W."/>
            <person name="Cichocki N."/>
            <person name="Veneault-Fourrey C."/>
            <person name="LaButti K."/>
            <person name="Lindquist E.A."/>
            <person name="Lipzen A."/>
            <person name="Lundell T."/>
            <person name="Morin E."/>
            <person name="Murat C."/>
            <person name="Riley R."/>
            <person name="Ohm R."/>
            <person name="Sun H."/>
            <person name="Tunlid A."/>
            <person name="Henrissat B."/>
            <person name="Grigoriev I.V."/>
            <person name="Hibbett D.S."/>
            <person name="Martin F."/>
        </authorList>
    </citation>
    <scope>NUCLEOTIDE SEQUENCE [LARGE SCALE GENOMIC DNA]</scope>
    <source>
        <strain evidence="2">FD-334 SS-4</strain>
    </source>
</reference>
<dbReference type="AlphaFoldDB" id="A0A0D2NG58"/>
<organism evidence="1 2">
    <name type="scientific">Hypholoma sublateritium (strain FD-334 SS-4)</name>
    <dbReference type="NCBI Taxonomy" id="945553"/>
    <lineage>
        <taxon>Eukaryota</taxon>
        <taxon>Fungi</taxon>
        <taxon>Dikarya</taxon>
        <taxon>Basidiomycota</taxon>
        <taxon>Agaricomycotina</taxon>
        <taxon>Agaricomycetes</taxon>
        <taxon>Agaricomycetidae</taxon>
        <taxon>Agaricales</taxon>
        <taxon>Agaricineae</taxon>
        <taxon>Strophariaceae</taxon>
        <taxon>Hypholoma</taxon>
    </lineage>
</organism>
<gene>
    <name evidence="1" type="ORF">HYPSUDRAFT_972677</name>
</gene>
<keyword evidence="2" id="KW-1185">Reference proteome</keyword>
<accession>A0A0D2NG58</accession>
<sequence>MMRIPAHFPASPQSFNMSNDIQTARTAAGLHLMLPHDKDAPEIGNALAVILHKPLAAVHPTIALAATANMARRPVSGARNLTLLMTGLRILSAVGDGIPGHPWIKGSAGIALEILGRFMKLCISLPKV</sequence>